<gene>
    <name evidence="2" type="ORF">OSB04_un001095</name>
</gene>
<name>A0AA38VUX3_9ASTR</name>
<evidence type="ECO:0000313" key="3">
    <source>
        <dbReference type="Proteomes" id="UP001172457"/>
    </source>
</evidence>
<evidence type="ECO:0000256" key="1">
    <source>
        <dbReference type="SAM" id="MobiDB-lite"/>
    </source>
</evidence>
<evidence type="ECO:0000313" key="2">
    <source>
        <dbReference type="EMBL" id="KAJ9535757.1"/>
    </source>
</evidence>
<dbReference type="Proteomes" id="UP001172457">
    <property type="component" value="Unassembled WGS sequence"/>
</dbReference>
<feature type="region of interest" description="Disordered" evidence="1">
    <location>
        <begin position="1"/>
        <end position="26"/>
    </location>
</feature>
<organism evidence="2 3">
    <name type="scientific">Centaurea solstitialis</name>
    <name type="common">yellow star-thistle</name>
    <dbReference type="NCBI Taxonomy" id="347529"/>
    <lineage>
        <taxon>Eukaryota</taxon>
        <taxon>Viridiplantae</taxon>
        <taxon>Streptophyta</taxon>
        <taxon>Embryophyta</taxon>
        <taxon>Tracheophyta</taxon>
        <taxon>Spermatophyta</taxon>
        <taxon>Magnoliopsida</taxon>
        <taxon>eudicotyledons</taxon>
        <taxon>Gunneridae</taxon>
        <taxon>Pentapetalae</taxon>
        <taxon>asterids</taxon>
        <taxon>campanulids</taxon>
        <taxon>Asterales</taxon>
        <taxon>Asteraceae</taxon>
        <taxon>Carduoideae</taxon>
        <taxon>Cardueae</taxon>
        <taxon>Centaureinae</taxon>
        <taxon>Centaurea</taxon>
    </lineage>
</organism>
<proteinExistence type="predicted"/>
<comment type="caution">
    <text evidence="2">The sequence shown here is derived from an EMBL/GenBank/DDBJ whole genome shotgun (WGS) entry which is preliminary data.</text>
</comment>
<protein>
    <submittedName>
        <fullName evidence="2">Uncharacterized protein</fullName>
    </submittedName>
</protein>
<accession>A0AA38VUX3</accession>
<dbReference type="EMBL" id="JARYMX010000134">
    <property type="protein sequence ID" value="KAJ9535757.1"/>
    <property type="molecule type" value="Genomic_DNA"/>
</dbReference>
<reference evidence="2" key="1">
    <citation type="submission" date="2023-03" db="EMBL/GenBank/DDBJ databases">
        <title>Chromosome-scale reference genome and RAD-based genetic map of yellow starthistle (Centaurea solstitialis) reveal putative structural variation and QTLs associated with invader traits.</title>
        <authorList>
            <person name="Reatini B."/>
            <person name="Cang F.A."/>
            <person name="Jiang Q."/>
            <person name="Mckibben M.T.W."/>
            <person name="Barker M.S."/>
            <person name="Rieseberg L.H."/>
            <person name="Dlugosch K.M."/>
        </authorList>
    </citation>
    <scope>NUCLEOTIDE SEQUENCE</scope>
    <source>
        <strain evidence="2">CAN-66</strain>
        <tissue evidence="2">Leaf</tissue>
    </source>
</reference>
<dbReference type="AlphaFoldDB" id="A0AA38VUX3"/>
<sequence length="116" mass="13152">MPPGAPGHVPAGRATNTSASFGRKQPRKMNLLHCRQKRHFKIQHDQEIGSLAASKEVDINEDAYWEKKLPNDYQHYVYMSNHYLHYTTKKELYVLLCAGFLGYNGKLVIPSSSSSS</sequence>
<keyword evidence="3" id="KW-1185">Reference proteome</keyword>